<protein>
    <submittedName>
        <fullName evidence="1">Unnamed protein product</fullName>
    </submittedName>
</protein>
<proteinExistence type="predicted"/>
<name>A0A9W6WY83_9STRA</name>
<reference evidence="1" key="1">
    <citation type="submission" date="2023-04" db="EMBL/GenBank/DDBJ databases">
        <title>Phytophthora fragariaefolia NBRC 109709.</title>
        <authorList>
            <person name="Ichikawa N."/>
            <person name="Sato H."/>
            <person name="Tonouchi N."/>
        </authorList>
    </citation>
    <scope>NUCLEOTIDE SEQUENCE</scope>
    <source>
        <strain evidence="1">NBRC 109709</strain>
    </source>
</reference>
<evidence type="ECO:0000313" key="2">
    <source>
        <dbReference type="Proteomes" id="UP001165121"/>
    </source>
</evidence>
<gene>
    <name evidence="1" type="ORF">Pfra01_000270900</name>
</gene>
<dbReference type="Proteomes" id="UP001165121">
    <property type="component" value="Unassembled WGS sequence"/>
</dbReference>
<comment type="caution">
    <text evidence="1">The sequence shown here is derived from an EMBL/GenBank/DDBJ whole genome shotgun (WGS) entry which is preliminary data.</text>
</comment>
<sequence>MEFLACNGCSWVSLPLATSDQGRHPAYLRFAVFKEERVSRITKSIAHLQLEQIIKAMIQHHLTKWVAKPYQRMEETYPMGYGQSKQSVQDFDERETYKGHGAGFEQWTLIFIGPIDMAKRACRFEDPKK</sequence>
<keyword evidence="2" id="KW-1185">Reference proteome</keyword>
<accession>A0A9W6WY83</accession>
<evidence type="ECO:0000313" key="1">
    <source>
        <dbReference type="EMBL" id="GMF21093.1"/>
    </source>
</evidence>
<dbReference type="AlphaFoldDB" id="A0A9W6WY83"/>
<dbReference type="EMBL" id="BSXT01000216">
    <property type="protein sequence ID" value="GMF21093.1"/>
    <property type="molecule type" value="Genomic_DNA"/>
</dbReference>
<organism evidence="1 2">
    <name type="scientific">Phytophthora fragariaefolia</name>
    <dbReference type="NCBI Taxonomy" id="1490495"/>
    <lineage>
        <taxon>Eukaryota</taxon>
        <taxon>Sar</taxon>
        <taxon>Stramenopiles</taxon>
        <taxon>Oomycota</taxon>
        <taxon>Peronosporomycetes</taxon>
        <taxon>Peronosporales</taxon>
        <taxon>Peronosporaceae</taxon>
        <taxon>Phytophthora</taxon>
    </lineage>
</organism>
<dbReference type="OrthoDB" id="98675at2759"/>